<evidence type="ECO:0008006" key="3">
    <source>
        <dbReference type="Google" id="ProtNLM"/>
    </source>
</evidence>
<evidence type="ECO:0000313" key="2">
    <source>
        <dbReference type="Proteomes" id="UP000826540"/>
    </source>
</evidence>
<proteinExistence type="predicted"/>
<protein>
    <recommendedName>
        <fullName evidence="3">HTH cro/C1-type domain-containing protein</fullName>
    </recommendedName>
</protein>
<dbReference type="Proteomes" id="UP000826540">
    <property type="component" value="Chromosome"/>
</dbReference>
<accession>A0ABX8X4H3</accession>
<name>A0ABX8X4H3_9CYAN</name>
<gene>
    <name evidence="1" type="ORF">K2F26_09960</name>
</gene>
<organism evidence="1 2">
    <name type="scientific">Sphaerospermopsis torques-reginae ITEP-024</name>
    <dbReference type="NCBI Taxonomy" id="984208"/>
    <lineage>
        <taxon>Bacteria</taxon>
        <taxon>Bacillati</taxon>
        <taxon>Cyanobacteriota</taxon>
        <taxon>Cyanophyceae</taxon>
        <taxon>Nostocales</taxon>
        <taxon>Aphanizomenonaceae</taxon>
        <taxon>Sphaerospermopsis</taxon>
        <taxon>Sphaerospermopsis torques-reginae</taxon>
    </lineage>
</organism>
<dbReference type="EMBL" id="CP080598">
    <property type="protein sequence ID" value="QYX33593.1"/>
    <property type="molecule type" value="Genomic_DNA"/>
</dbReference>
<dbReference type="RefSeq" id="WP_220611329.1">
    <property type="nucleotide sequence ID" value="NZ_CP080598.1"/>
</dbReference>
<sequence>MAQLLKKSGNEQDFSKDLLRGFDNDGAEYFTVKKTGQSGMSHRGLARFVGKSQASVSTWINNVRKSDPQNNDLPPCLKVFAGCSLTLPGYVDNQGRDIIEDGFCAAIVKYYAQYSNPRKPGGNVKAQQALQLIEHLGMRVFIHQKTGWKPQYDYPIHDDFEKEFEIHKGRYAVRQIVKLEDHPELMSAVKYWLNKNSLRLSRKIYSDTNEALNKCLQGINAREIKEQNNLSKSAAIRDYYDTRPLMNYSALIKLAANQIRYHNIHPVKAVHKALDLYMPNHKPEPIPVIENIKKADKRLKAEAERRRLAAGVQLSLPLGI</sequence>
<reference evidence="1 2" key="1">
    <citation type="journal article" date="2022" name="J. Am. Chem. Soc.">
        <title>Biosynthesis of Guanitoxin Enables Global Environmental Detection in Freshwater Cyanobacteria.</title>
        <authorList>
            <person name="Lima S.T."/>
            <person name="Fallon T.R."/>
            <person name="Cordoza J.L."/>
            <person name="Chekan J.R."/>
            <person name="Delbaje E."/>
            <person name="Hopiavuori A.R."/>
            <person name="Alvarenga D.O."/>
            <person name="Wood S.M."/>
            <person name="Luhavaya H."/>
            <person name="Baumgartner J.T."/>
            <person name="Dorr F.A."/>
            <person name="Etchegaray A."/>
            <person name="Pinto E."/>
            <person name="McKinnie S.M.K."/>
            <person name="Fiore M.F."/>
            <person name="Moore B.S."/>
        </authorList>
    </citation>
    <scope>NUCLEOTIDE SEQUENCE [LARGE SCALE GENOMIC DNA]</scope>
    <source>
        <strain evidence="1 2">ITEP-024</strain>
    </source>
</reference>
<keyword evidence="2" id="KW-1185">Reference proteome</keyword>
<evidence type="ECO:0000313" key="1">
    <source>
        <dbReference type="EMBL" id="QYX33593.1"/>
    </source>
</evidence>